<dbReference type="Proteomes" id="UP000246351">
    <property type="component" value="Unassembled WGS sequence"/>
</dbReference>
<evidence type="ECO:0000313" key="2">
    <source>
        <dbReference type="Proteomes" id="UP000246351"/>
    </source>
</evidence>
<proteinExistence type="predicted"/>
<name>A0A317Z668_STAPS</name>
<gene>
    <name evidence="1" type="ORF">DD924_15260</name>
</gene>
<comment type="caution">
    <text evidence="1">The sequence shown here is derived from an EMBL/GenBank/DDBJ whole genome shotgun (WGS) entry which is preliminary data.</text>
</comment>
<accession>A0A317Z668</accession>
<organism evidence="1 2">
    <name type="scientific">Staphylococcus pseudintermedius</name>
    <dbReference type="NCBI Taxonomy" id="283734"/>
    <lineage>
        <taxon>Bacteria</taxon>
        <taxon>Bacillati</taxon>
        <taxon>Bacillota</taxon>
        <taxon>Bacilli</taxon>
        <taxon>Bacillales</taxon>
        <taxon>Staphylococcaceae</taxon>
        <taxon>Staphylococcus</taxon>
        <taxon>Staphylococcus intermedius group</taxon>
    </lineage>
</organism>
<dbReference type="AlphaFoldDB" id="A0A317Z668"/>
<protein>
    <submittedName>
        <fullName evidence="1">Uncharacterized protein</fullName>
    </submittedName>
</protein>
<reference evidence="1 2" key="1">
    <citation type="journal article" date="2018" name="Vet. Microbiol.">
        <title>Clonal diversity and geographic distribution of methicillin-resistant Staphylococcus pseudintermedius from Australian animals: Discovery of novel sequence types.</title>
        <authorList>
            <person name="Worthing K.A."/>
            <person name="Abraham S."/>
            <person name="Coombs G.W."/>
            <person name="Pang S."/>
            <person name="Saputra S."/>
            <person name="Jordan D."/>
            <person name="Trott D.J."/>
            <person name="Norris J.M."/>
        </authorList>
    </citation>
    <scope>NUCLEOTIDE SEQUENCE [LARGE SCALE GENOMIC DNA]</scope>
    <source>
        <strain evidence="1 2">ST71 3</strain>
    </source>
</reference>
<dbReference type="EMBL" id="QEIV01001650">
    <property type="protein sequence ID" value="PWZ95570.1"/>
    <property type="molecule type" value="Genomic_DNA"/>
</dbReference>
<sequence>MSPFLLEHGPLYNGEQYFFSTSYNYLLSIVRHCDSYGVQDGLYEMAKVSLDRDEIIGDVLGWLTVEDVLKHVENANLKKLR</sequence>
<evidence type="ECO:0000313" key="1">
    <source>
        <dbReference type="EMBL" id="PWZ95570.1"/>
    </source>
</evidence>